<dbReference type="PROSITE" id="PS00572">
    <property type="entry name" value="GLYCOSYL_HYDROL_F1_1"/>
    <property type="match status" value="1"/>
</dbReference>
<feature type="binding site" evidence="10">
    <location>
        <position position="16"/>
    </location>
    <ligand>
        <name>substrate</name>
    </ligand>
</feature>
<dbReference type="RefSeq" id="WP_004625490.1">
    <property type="nucleotide sequence ID" value="NZ_AORV01000031.1"/>
</dbReference>
<evidence type="ECO:0000256" key="8">
    <source>
        <dbReference type="ARBA" id="ARBA00023326"/>
    </source>
</evidence>
<dbReference type="InterPro" id="IPR017736">
    <property type="entry name" value="Glyco_hydro_1_beta-glucosidase"/>
</dbReference>
<dbReference type="EC" id="3.2.1.21" evidence="3 12"/>
<dbReference type="NCBIfam" id="TIGR03356">
    <property type="entry name" value="BGL"/>
    <property type="match status" value="1"/>
</dbReference>
<evidence type="ECO:0000313" key="13">
    <source>
        <dbReference type="EMBL" id="EMS71980.1"/>
    </source>
</evidence>
<feature type="binding site" evidence="10">
    <location>
        <begin position="406"/>
        <end position="407"/>
    </location>
    <ligand>
        <name>substrate</name>
    </ligand>
</feature>
<proteinExistence type="inferred from homology"/>
<dbReference type="EMBL" id="AORV01000031">
    <property type="protein sequence ID" value="EMS71980.1"/>
    <property type="molecule type" value="Genomic_DNA"/>
</dbReference>
<dbReference type="AlphaFoldDB" id="S0FIW2"/>
<feature type="active site" description="Proton donor" evidence="9">
    <location>
        <position position="162"/>
    </location>
</feature>
<comment type="catalytic activity">
    <reaction evidence="1 12">
        <text>Hydrolysis of terminal, non-reducing beta-D-glucosyl residues with release of beta-D-glucose.</text>
        <dbReference type="EC" id="3.2.1.21"/>
    </reaction>
</comment>
<dbReference type="InterPro" id="IPR033132">
    <property type="entry name" value="GH_1_N_CS"/>
</dbReference>
<feature type="binding site" evidence="10">
    <location>
        <position position="399"/>
    </location>
    <ligand>
        <name>substrate</name>
    </ligand>
</feature>
<evidence type="ECO:0000256" key="10">
    <source>
        <dbReference type="PIRSR" id="PIRSR617736-2"/>
    </source>
</evidence>
<dbReference type="GO" id="GO:0005829">
    <property type="term" value="C:cytosol"/>
    <property type="evidence" value="ECO:0007669"/>
    <property type="project" value="TreeGrafter"/>
</dbReference>
<evidence type="ECO:0000313" key="14">
    <source>
        <dbReference type="Proteomes" id="UP000014155"/>
    </source>
</evidence>
<dbReference type="GO" id="GO:0008422">
    <property type="term" value="F:beta-glucosidase activity"/>
    <property type="evidence" value="ECO:0007669"/>
    <property type="project" value="UniProtKB-EC"/>
</dbReference>
<evidence type="ECO:0000256" key="3">
    <source>
        <dbReference type="ARBA" id="ARBA00012744"/>
    </source>
</evidence>
<name>S0FIW2_RUMCE</name>
<reference evidence="13 14" key="1">
    <citation type="journal article" date="2013" name="Genome Announc.">
        <title>Draft Genome Sequence of the Cellulolytic, Mesophilic, Anaerobic Bacterium Clostridium termitidis Strain CT1112 (DSM 5398).</title>
        <authorList>
            <person name="Lal S."/>
            <person name="Ramachandran U."/>
            <person name="Zhang X."/>
            <person name="Munir R."/>
            <person name="Sparling R."/>
            <person name="Levin D.B."/>
        </authorList>
    </citation>
    <scope>NUCLEOTIDE SEQUENCE [LARGE SCALE GENOMIC DNA]</scope>
    <source>
        <strain evidence="13 14">CT1112</strain>
    </source>
</reference>
<comment type="caution">
    <text evidence="13">The sequence shown here is derived from an EMBL/GenBank/DDBJ whole genome shotgun (WGS) entry which is preliminary data.</text>
</comment>
<dbReference type="Proteomes" id="UP000014155">
    <property type="component" value="Unassembled WGS sequence"/>
</dbReference>
<feature type="binding site" evidence="10">
    <location>
        <position position="117"/>
    </location>
    <ligand>
        <name>substrate</name>
    </ligand>
</feature>
<gene>
    <name evidence="13" type="ORF">CTER_1994</name>
</gene>
<dbReference type="Pfam" id="PF00232">
    <property type="entry name" value="Glyco_hydro_1"/>
    <property type="match status" value="1"/>
</dbReference>
<dbReference type="PANTHER" id="PTHR10353">
    <property type="entry name" value="GLYCOSYL HYDROLASE"/>
    <property type="match status" value="1"/>
</dbReference>
<evidence type="ECO:0000256" key="11">
    <source>
        <dbReference type="PROSITE-ProRule" id="PRU10055"/>
    </source>
</evidence>
<evidence type="ECO:0000256" key="1">
    <source>
        <dbReference type="ARBA" id="ARBA00000448"/>
    </source>
</evidence>
<evidence type="ECO:0000256" key="2">
    <source>
        <dbReference type="ARBA" id="ARBA00010838"/>
    </source>
</evidence>
<dbReference type="GO" id="GO:0030245">
    <property type="term" value="P:cellulose catabolic process"/>
    <property type="evidence" value="ECO:0007669"/>
    <property type="project" value="UniProtKB-KW"/>
</dbReference>
<evidence type="ECO:0000256" key="6">
    <source>
        <dbReference type="ARBA" id="ARBA00023277"/>
    </source>
</evidence>
<evidence type="ECO:0000256" key="4">
    <source>
        <dbReference type="ARBA" id="ARBA00022801"/>
    </source>
</evidence>
<evidence type="ECO:0000256" key="5">
    <source>
        <dbReference type="ARBA" id="ARBA00023001"/>
    </source>
</evidence>
<keyword evidence="4 12" id="KW-0378">Hydrolase</keyword>
<organism evidence="13 14">
    <name type="scientific">Ruminiclostridium cellobioparum subsp. termitidis CT1112</name>
    <dbReference type="NCBI Taxonomy" id="1195236"/>
    <lineage>
        <taxon>Bacteria</taxon>
        <taxon>Bacillati</taxon>
        <taxon>Bacillota</taxon>
        <taxon>Clostridia</taxon>
        <taxon>Eubacteriales</taxon>
        <taxon>Oscillospiraceae</taxon>
        <taxon>Ruminiclostridium</taxon>
    </lineage>
</organism>
<dbReference type="FunFam" id="3.20.20.80:FF:000004">
    <property type="entry name" value="Beta-glucosidase 6-phospho-beta-glucosidase"/>
    <property type="match status" value="1"/>
</dbReference>
<dbReference type="Gene3D" id="3.20.20.80">
    <property type="entry name" value="Glycosidases"/>
    <property type="match status" value="1"/>
</dbReference>
<dbReference type="PANTHER" id="PTHR10353:SF36">
    <property type="entry name" value="LP05116P"/>
    <property type="match status" value="1"/>
</dbReference>
<keyword evidence="6" id="KW-0119">Carbohydrate metabolism</keyword>
<feature type="binding site" evidence="10">
    <location>
        <position position="294"/>
    </location>
    <ligand>
        <name>substrate</name>
    </ligand>
</feature>
<dbReference type="PATRIC" id="fig|1195236.3.peg.2295"/>
<feature type="active site" description="Nucleophile" evidence="9 11">
    <location>
        <position position="352"/>
    </location>
</feature>
<dbReference type="InterPro" id="IPR017853">
    <property type="entry name" value="GH"/>
</dbReference>
<keyword evidence="14" id="KW-1185">Reference proteome</keyword>
<protein>
    <recommendedName>
        <fullName evidence="3 12">Beta-glucosidase</fullName>
        <ecNumber evidence="3 12">3.2.1.21</ecNumber>
    </recommendedName>
</protein>
<dbReference type="PRINTS" id="PR00131">
    <property type="entry name" value="GLHYDRLASE1"/>
</dbReference>
<keyword evidence="7 12" id="KW-0326">Glycosidase</keyword>
<evidence type="ECO:0000256" key="12">
    <source>
        <dbReference type="RuleBase" id="RU361175"/>
    </source>
</evidence>
<keyword evidence="8" id="KW-0624">Polysaccharide degradation</keyword>
<accession>S0FIW2</accession>
<dbReference type="InterPro" id="IPR001360">
    <property type="entry name" value="Glyco_hydro_1"/>
</dbReference>
<dbReference type="STRING" id="1195236.CTER_1994"/>
<feature type="binding site" evidence="10">
    <location>
        <position position="161"/>
    </location>
    <ligand>
        <name>substrate</name>
    </ligand>
</feature>
<dbReference type="SUPFAM" id="SSF51445">
    <property type="entry name" value="(Trans)glycosidases"/>
    <property type="match status" value="1"/>
</dbReference>
<dbReference type="PROSITE" id="PS00653">
    <property type="entry name" value="GLYCOSYL_HYDROL_F1_2"/>
    <property type="match status" value="1"/>
</dbReference>
<sequence>MEDRRFLWGAATAAYQIEGAYLEDGKGLNIWDEFCKIPGKVHNGDTGEIACDHYHKFKEDVGLMKELGINSYRFSTGWARIMPEGRGKLNQKGMDFYKKLIEELLKNDIEPIITLYHWDLPQAIQKTGGWANRETVDYFVEYAQAMFKSFGGSVNKWITHNEPWVAAFAGHRQGRHAPGITDLPTAVQVSHHLILSHAKTVQAFRSSSKKDDDIGITLNLYPVHPASDLQEDAETARIVDGYHNRWFLDPIFKGAYPEDILDIYNKAGAAPVIQTGDMHVIAGNPGDFLGVNYYFRKVVKRSDADPVLGFEEVKPAGRPYTAFNWEVYQEGMHELLLRLKNEYDDPRVFVTENGAAYADDVVSEGIIQDDDRVEYLKDHIAAMLQAKKDGCRVEGYYAWSLLDNFEWAWGYSKRFGLFHVDYKTQQRLWKKSSLWYKEFLKNIK</sequence>
<evidence type="ECO:0000256" key="9">
    <source>
        <dbReference type="PIRSR" id="PIRSR617736-1"/>
    </source>
</evidence>
<keyword evidence="5" id="KW-0136">Cellulose degradation</keyword>
<dbReference type="eggNOG" id="COG2723">
    <property type="taxonomic scope" value="Bacteria"/>
</dbReference>
<dbReference type="InterPro" id="IPR018120">
    <property type="entry name" value="Glyco_hydro_1_AS"/>
</dbReference>
<comment type="similarity">
    <text evidence="2 12">Belongs to the glycosyl hydrolase 1 family.</text>
</comment>
<evidence type="ECO:0000256" key="7">
    <source>
        <dbReference type="ARBA" id="ARBA00023295"/>
    </source>
</evidence>